<dbReference type="PANTHER" id="PTHR44259">
    <property type="entry name" value="OS07G0183000 PROTEIN-RELATED"/>
    <property type="match status" value="1"/>
</dbReference>
<dbReference type="PANTHER" id="PTHR44259:SF37">
    <property type="entry name" value="DUF1618 DOMAIN-CONTAINING PROTEIN"/>
    <property type="match status" value="1"/>
</dbReference>
<protein>
    <recommendedName>
        <fullName evidence="1">KIB1-4 beta-propeller domain-containing protein</fullName>
    </recommendedName>
</protein>
<evidence type="ECO:0000313" key="2">
    <source>
        <dbReference type="EMBL" id="KAL3629153.1"/>
    </source>
</evidence>
<sequence length="439" mass="49692">MDFSSSSLLRSNYSSSSLLLRSISVKGILNGSSPNYYYCILGKQSVRSGSSTCRLNRRGVRMSTTAIEAVPKQESSPWLMLPPEFQSGTTNYKFYSVPENKIQTPIPSDAIRNLRLTCCRGSSHGWLALLSPINDHFVLYNPISGNHINLPSVVNLAPSPGAHRSSDTTWRDVDKLILSCSPEEDEENCRALIINGCSNALAFCCPMRSKEWTIILDKEDWYEDCVYSARLKLFFVFTNDCKVQTWDLMDLSSPKRIKIEPCDYFTSVERFLWVMSDVKEHLVVAGKDLLLVIQYLLPCVTPDGSQFYNMIPDKDKSREMTIRFEILKYDPTTKGNFKHVDNLYLGGLAIFVGIHSHAVAIKATRVNGVKPNSIYFTDKYWTGGLEGGSDDDDLLCNRDFGIYNYVDKTVSHFDDYPLDERSLRNMSPAPIWFFPSPTI</sequence>
<dbReference type="AlphaFoldDB" id="A0ABD3CGX6"/>
<feature type="domain" description="KIB1-4 beta-propeller" evidence="1">
    <location>
        <begin position="94"/>
        <end position="404"/>
    </location>
</feature>
<comment type="caution">
    <text evidence="2">The sequence shown here is derived from an EMBL/GenBank/DDBJ whole genome shotgun (WGS) entry which is preliminary data.</text>
</comment>
<organism evidence="2 3">
    <name type="scientific">Castilleja foliolosa</name>
    <dbReference type="NCBI Taxonomy" id="1961234"/>
    <lineage>
        <taxon>Eukaryota</taxon>
        <taxon>Viridiplantae</taxon>
        <taxon>Streptophyta</taxon>
        <taxon>Embryophyta</taxon>
        <taxon>Tracheophyta</taxon>
        <taxon>Spermatophyta</taxon>
        <taxon>Magnoliopsida</taxon>
        <taxon>eudicotyledons</taxon>
        <taxon>Gunneridae</taxon>
        <taxon>Pentapetalae</taxon>
        <taxon>asterids</taxon>
        <taxon>lamiids</taxon>
        <taxon>Lamiales</taxon>
        <taxon>Orobanchaceae</taxon>
        <taxon>Pedicularideae</taxon>
        <taxon>Castillejinae</taxon>
        <taxon>Castilleja</taxon>
    </lineage>
</organism>
<gene>
    <name evidence="2" type="ORF">CASFOL_026375</name>
</gene>
<dbReference type="InterPro" id="IPR005174">
    <property type="entry name" value="KIB1-4_b-propeller"/>
</dbReference>
<dbReference type="Pfam" id="PF03478">
    <property type="entry name" value="Beta-prop_KIB1-4"/>
    <property type="match status" value="1"/>
</dbReference>
<dbReference type="InterPro" id="IPR050942">
    <property type="entry name" value="F-box_BR-signaling"/>
</dbReference>
<dbReference type="Proteomes" id="UP001632038">
    <property type="component" value="Unassembled WGS sequence"/>
</dbReference>
<evidence type="ECO:0000259" key="1">
    <source>
        <dbReference type="Pfam" id="PF03478"/>
    </source>
</evidence>
<dbReference type="EMBL" id="JAVIJP010000034">
    <property type="protein sequence ID" value="KAL3629153.1"/>
    <property type="molecule type" value="Genomic_DNA"/>
</dbReference>
<proteinExistence type="predicted"/>
<name>A0ABD3CGX6_9LAMI</name>
<reference evidence="3" key="1">
    <citation type="journal article" date="2024" name="IScience">
        <title>Strigolactones Initiate the Formation of Haustorium-like Structures in Castilleja.</title>
        <authorList>
            <person name="Buerger M."/>
            <person name="Peterson D."/>
            <person name="Chory J."/>
        </authorList>
    </citation>
    <scope>NUCLEOTIDE SEQUENCE [LARGE SCALE GENOMIC DNA]</scope>
</reference>
<evidence type="ECO:0000313" key="3">
    <source>
        <dbReference type="Proteomes" id="UP001632038"/>
    </source>
</evidence>
<accession>A0ABD3CGX6</accession>
<keyword evidence="3" id="KW-1185">Reference proteome</keyword>